<feature type="binding site" description="axial binding residue" evidence="6">
    <location>
        <position position="438"/>
    </location>
    <ligand>
        <name>heme</name>
        <dbReference type="ChEBI" id="CHEBI:30413"/>
    </ligand>
    <ligandPart>
        <name>Fe</name>
        <dbReference type="ChEBI" id="CHEBI:18248"/>
    </ligandPart>
</feature>
<evidence type="ECO:0000256" key="8">
    <source>
        <dbReference type="SAM" id="SignalP"/>
    </source>
</evidence>
<dbReference type="OrthoDB" id="1470350at2759"/>
<evidence type="ECO:0000313" key="9">
    <source>
        <dbReference type="EMBL" id="KAF4301419.1"/>
    </source>
</evidence>
<dbReference type="GO" id="GO:0016705">
    <property type="term" value="F:oxidoreductase activity, acting on paired donors, with incorporation or reduction of molecular oxygen"/>
    <property type="evidence" value="ECO:0007669"/>
    <property type="project" value="InterPro"/>
</dbReference>
<protein>
    <submittedName>
        <fullName evidence="9">Putative cytochrome p450 protein</fullName>
    </submittedName>
</protein>
<proteinExistence type="inferred from homology"/>
<dbReference type="Proteomes" id="UP000572817">
    <property type="component" value="Unassembled WGS sequence"/>
</dbReference>
<evidence type="ECO:0000313" key="10">
    <source>
        <dbReference type="EMBL" id="KAF4305525.1"/>
    </source>
</evidence>
<evidence type="ECO:0000256" key="6">
    <source>
        <dbReference type="PIRSR" id="PIRSR602401-1"/>
    </source>
</evidence>
<dbReference type="InterPro" id="IPR002401">
    <property type="entry name" value="Cyt_P450_E_grp-I"/>
</dbReference>
<evidence type="ECO:0000256" key="7">
    <source>
        <dbReference type="RuleBase" id="RU000461"/>
    </source>
</evidence>
<feature type="chain" id="PRO_5036266463" evidence="8">
    <location>
        <begin position="21"/>
        <end position="493"/>
    </location>
</feature>
<comment type="similarity">
    <text evidence="2 7">Belongs to the cytochrome P450 family.</text>
</comment>
<dbReference type="InterPro" id="IPR036396">
    <property type="entry name" value="Cyt_P450_sf"/>
</dbReference>
<dbReference type="GO" id="GO:0004497">
    <property type="term" value="F:monooxygenase activity"/>
    <property type="evidence" value="ECO:0007669"/>
    <property type="project" value="UniProtKB-KW"/>
</dbReference>
<comment type="cofactor">
    <cofactor evidence="1 6">
        <name>heme</name>
        <dbReference type="ChEBI" id="CHEBI:30413"/>
    </cofactor>
</comment>
<dbReference type="EMBL" id="WWBZ02000082">
    <property type="protein sequence ID" value="KAF4301419.1"/>
    <property type="molecule type" value="Genomic_DNA"/>
</dbReference>
<comment type="caution">
    <text evidence="9">The sequence shown here is derived from an EMBL/GenBank/DDBJ whole genome shotgun (WGS) entry which is preliminary data.</text>
</comment>
<dbReference type="AlphaFoldDB" id="A0A8H4MWG9"/>
<reference evidence="9 11" key="1">
    <citation type="submission" date="2020-04" db="EMBL/GenBank/DDBJ databases">
        <title>Genome Assembly and Annotation of Botryosphaeria dothidea sdau 11-99, a Latent Pathogen of Apple Fruit Ring Rot in China.</title>
        <authorList>
            <person name="Yu C."/>
            <person name="Diao Y."/>
            <person name="Lu Q."/>
            <person name="Zhao J."/>
            <person name="Cui S."/>
            <person name="Peng C."/>
            <person name="He B."/>
            <person name="Liu H."/>
        </authorList>
    </citation>
    <scope>NUCLEOTIDE SEQUENCE [LARGE SCALE GENOMIC DNA]</scope>
    <source>
        <strain evidence="11">sdau11-99</strain>
        <strain evidence="9">Sdau11-99</strain>
    </source>
</reference>
<dbReference type="GO" id="GO:0020037">
    <property type="term" value="F:heme binding"/>
    <property type="evidence" value="ECO:0007669"/>
    <property type="project" value="InterPro"/>
</dbReference>
<evidence type="ECO:0000256" key="3">
    <source>
        <dbReference type="ARBA" id="ARBA00022723"/>
    </source>
</evidence>
<keyword evidence="3 6" id="KW-0479">Metal-binding</keyword>
<dbReference type="SUPFAM" id="SSF48264">
    <property type="entry name" value="Cytochrome P450"/>
    <property type="match status" value="1"/>
</dbReference>
<evidence type="ECO:0000313" key="11">
    <source>
        <dbReference type="Proteomes" id="UP000572817"/>
    </source>
</evidence>
<dbReference type="GO" id="GO:0005506">
    <property type="term" value="F:iron ion binding"/>
    <property type="evidence" value="ECO:0007669"/>
    <property type="project" value="InterPro"/>
</dbReference>
<dbReference type="InterPro" id="IPR050121">
    <property type="entry name" value="Cytochrome_P450_monoxygenase"/>
</dbReference>
<dbReference type="InterPro" id="IPR017972">
    <property type="entry name" value="Cyt_P450_CS"/>
</dbReference>
<dbReference type="PROSITE" id="PS00086">
    <property type="entry name" value="CYTOCHROME_P450"/>
    <property type="match status" value="1"/>
</dbReference>
<keyword evidence="5 6" id="KW-0408">Iron</keyword>
<feature type="signal peptide" evidence="8">
    <location>
        <begin position="1"/>
        <end position="20"/>
    </location>
</feature>
<evidence type="ECO:0000256" key="5">
    <source>
        <dbReference type="ARBA" id="ARBA00023004"/>
    </source>
</evidence>
<evidence type="ECO:0000256" key="1">
    <source>
        <dbReference type="ARBA" id="ARBA00001971"/>
    </source>
</evidence>
<dbReference type="InterPro" id="IPR001128">
    <property type="entry name" value="Cyt_P450"/>
</dbReference>
<keyword evidence="6 7" id="KW-0349">Heme</keyword>
<accession>A0A8H4MWG9</accession>
<keyword evidence="8" id="KW-0732">Signal</keyword>
<dbReference type="EMBL" id="WWBZ02000040">
    <property type="protein sequence ID" value="KAF4305525.1"/>
    <property type="molecule type" value="Genomic_DNA"/>
</dbReference>
<dbReference type="Pfam" id="PF00067">
    <property type="entry name" value="p450"/>
    <property type="match status" value="1"/>
</dbReference>
<keyword evidence="7" id="KW-0503">Monooxygenase</keyword>
<dbReference type="PRINTS" id="PR00463">
    <property type="entry name" value="EP450I"/>
</dbReference>
<evidence type="ECO:0000256" key="4">
    <source>
        <dbReference type="ARBA" id="ARBA00023002"/>
    </source>
</evidence>
<organism evidence="9 11">
    <name type="scientific">Botryosphaeria dothidea</name>
    <dbReference type="NCBI Taxonomy" id="55169"/>
    <lineage>
        <taxon>Eukaryota</taxon>
        <taxon>Fungi</taxon>
        <taxon>Dikarya</taxon>
        <taxon>Ascomycota</taxon>
        <taxon>Pezizomycotina</taxon>
        <taxon>Dothideomycetes</taxon>
        <taxon>Dothideomycetes incertae sedis</taxon>
        <taxon>Botryosphaeriales</taxon>
        <taxon>Botryosphaeriaceae</taxon>
        <taxon>Botryosphaeria</taxon>
    </lineage>
</organism>
<keyword evidence="4 7" id="KW-0560">Oxidoreductase</keyword>
<dbReference type="Gene3D" id="1.10.630.10">
    <property type="entry name" value="Cytochrome P450"/>
    <property type="match status" value="1"/>
</dbReference>
<keyword evidence="11" id="KW-1185">Reference proteome</keyword>
<name>A0A8H4MWG9_9PEZI</name>
<sequence>MASTILVTLSVAFIFCVSKALIRGISGPLRKVPGPWYTPFTNLPLKWATIAGRRVYFVDSLHRKYGDIVRIAPNEVCFRDPAAVKEIHRPASGFRKDKFYAKFADDDVEDKANMQSFCMIENKPHAARRRLMARAFSKSEVRRHWEGYIRNTVSYAVEKMKGDADAHAGEVDVMKWWMLMAADVSSKISFGESFNMLDLGELNAYMRAVQRISKLGGIAAELSFFKYALEALRFVPIPSVQEVFNSRQTIMEISARAIDNSKSSSKSTSIFNGMLAESEKVENSLPRLALLREARGLIIAGSDTTAITLTYLIWSVLSRPQLHKQLLEELQAKLPNNFADEDLEELPLMNAIIQETLRLYGAAPGTLPRNPPPGGATLGGVYLSEDTIVSTQAWSLHRNPEIWKSPEEFDVTRWLPGVEMTDAMRNSFSPFGLGARMCLGIHIAEMELRMGTATFFRSYPLARLARSTTDESMAPVNYFVIKPKMNNCKVLLE</sequence>
<dbReference type="PANTHER" id="PTHR24305:SF96">
    <property type="entry name" value="CYTOCHROME P450 MONOOXYGENASE STCB-RELATED"/>
    <property type="match status" value="1"/>
</dbReference>
<dbReference type="PANTHER" id="PTHR24305">
    <property type="entry name" value="CYTOCHROME P450"/>
    <property type="match status" value="1"/>
</dbReference>
<dbReference type="PRINTS" id="PR00385">
    <property type="entry name" value="P450"/>
</dbReference>
<gene>
    <name evidence="10" type="ORF">GTA08_BOTSDO06833</name>
    <name evidence="9" type="ORF">GTA08_BOTSDO11027</name>
</gene>
<evidence type="ECO:0000256" key="2">
    <source>
        <dbReference type="ARBA" id="ARBA00010617"/>
    </source>
</evidence>